<protein>
    <recommendedName>
        <fullName evidence="2">Fibronectin type-III domain-containing protein</fullName>
    </recommendedName>
</protein>
<name>A0A6L6XI88_9FIRM</name>
<dbReference type="PROSITE" id="PS50853">
    <property type="entry name" value="FN3"/>
    <property type="match status" value="1"/>
</dbReference>
<organism evidence="3 4">
    <name type="scientific">Roseburia intestinalis</name>
    <dbReference type="NCBI Taxonomy" id="166486"/>
    <lineage>
        <taxon>Bacteria</taxon>
        <taxon>Bacillati</taxon>
        <taxon>Bacillota</taxon>
        <taxon>Clostridia</taxon>
        <taxon>Lachnospirales</taxon>
        <taxon>Lachnospiraceae</taxon>
        <taxon>Roseburia</taxon>
    </lineage>
</organism>
<dbReference type="InterPro" id="IPR008964">
    <property type="entry name" value="Invasin/intimin_cell_adhesion"/>
</dbReference>
<dbReference type="InterPro" id="IPR013783">
    <property type="entry name" value="Ig-like_fold"/>
</dbReference>
<dbReference type="Pfam" id="PF00041">
    <property type="entry name" value="fn3"/>
    <property type="match status" value="1"/>
</dbReference>
<dbReference type="Gene3D" id="2.60.40.10">
    <property type="entry name" value="Immunoglobulins"/>
    <property type="match status" value="1"/>
</dbReference>
<evidence type="ECO:0000313" key="3">
    <source>
        <dbReference type="EMBL" id="MVQ46186.1"/>
    </source>
</evidence>
<accession>A0A6L6XI88</accession>
<evidence type="ECO:0000256" key="1">
    <source>
        <dbReference type="SAM" id="SignalP"/>
    </source>
</evidence>
<dbReference type="Proteomes" id="UP000479531">
    <property type="component" value="Unassembled WGS sequence"/>
</dbReference>
<proteinExistence type="predicted"/>
<evidence type="ECO:0000259" key="2">
    <source>
        <dbReference type="PROSITE" id="PS50853"/>
    </source>
</evidence>
<gene>
    <name evidence="3" type="ORF">GCK47_10840</name>
</gene>
<feature type="signal peptide" evidence="1">
    <location>
        <begin position="1"/>
        <end position="32"/>
    </location>
</feature>
<comment type="caution">
    <text evidence="3">The sequence shown here is derived from an EMBL/GenBank/DDBJ whole genome shotgun (WGS) entry which is preliminary data.</text>
</comment>
<dbReference type="InterPro" id="IPR003961">
    <property type="entry name" value="FN3_dom"/>
</dbReference>
<dbReference type="PROSITE" id="PS51257">
    <property type="entry name" value="PROKAR_LIPOPROTEIN"/>
    <property type="match status" value="1"/>
</dbReference>
<dbReference type="AlphaFoldDB" id="A0A6L6XI88"/>
<dbReference type="SUPFAM" id="SSF49373">
    <property type="entry name" value="Invasin/intimin cell-adhesion fragments"/>
    <property type="match status" value="2"/>
</dbReference>
<feature type="chain" id="PRO_5026931468" description="Fibronectin type-III domain-containing protein" evidence="1">
    <location>
        <begin position="33"/>
        <end position="713"/>
    </location>
</feature>
<dbReference type="SUPFAM" id="SSF49265">
    <property type="entry name" value="Fibronectin type III"/>
    <property type="match status" value="1"/>
</dbReference>
<dbReference type="CDD" id="cd00063">
    <property type="entry name" value="FN3"/>
    <property type="match status" value="1"/>
</dbReference>
<evidence type="ECO:0000313" key="4">
    <source>
        <dbReference type="Proteomes" id="UP000479531"/>
    </source>
</evidence>
<dbReference type="InterPro" id="IPR036116">
    <property type="entry name" value="FN3_sf"/>
</dbReference>
<dbReference type="EMBL" id="WGGT01000012">
    <property type="protein sequence ID" value="MVQ46186.1"/>
    <property type="molecule type" value="Genomic_DNA"/>
</dbReference>
<keyword evidence="1" id="KW-0732">Signal</keyword>
<sequence>MQRKREVMKKWKRILCIAMAAMLSCPPVSVHAGEPEETYTLKMETDGTENVLETGTEVWMTEEALDTEVTEETETEEIFTTEVTESTEVTEAAEEISEDIETELQEETEEVYSAANTKQPENPVYNKDTDSTKWSYVYFGRYPQNKVTGDDLDDSIINANYNKNGDAVVNGVKYRRVNEGYIDKPEWSYYSYEPIKWRVLQNDGSTLLLLTDKAIFGYWGGYTGKYISSAARSMLNGYNELENSSHKDYSVKGTNLLSMAFYANEQDIMQILSLQDIGTQDLVRVPTWEELINNKYGFAYTNNYEYSYTRQFVRTGYAYALREDDQDKNGKSICNYIDKQGEITWGNSEYCCPLIQISLDSDLWSMDCPQTSFEAKNLDAASVSVTMKKSNYVYDGKAKEPKITVKDGNETLTQDIDYTVTYLDNVQAGTTAAVRIDGTGDYVGSKITYFTIEKANQTINVNTDITKNASDKKFKLGAQLTAGNGALSYQSDNTSVAQVDRYGNVTIYGGGVANITVTAKETVNYNSATVKVKLTVKKNKPTLAIAKTKFTKAYGDKAFWIEAESEDDVDITFSSNNKKVVTVNGEGKVSIKGCGTAKITVATVADSKYDSTKKTIKITVKPKKSTITSLASKKKTQMVLKWKKDSKASGYEIVYSYNGKSKKVDVKKNGTTSATIKRLKSKKTYSVKIRAYKKVDGKKIYGDYSKVKKIKVK</sequence>
<feature type="domain" description="Fibronectin type-III" evidence="2">
    <location>
        <begin position="621"/>
        <end position="713"/>
    </location>
</feature>
<dbReference type="Gene3D" id="2.60.40.1080">
    <property type="match status" value="2"/>
</dbReference>
<reference evidence="3 4" key="1">
    <citation type="submission" date="2019-10" db="EMBL/GenBank/DDBJ databases">
        <title>Roseburia spp. ameliorate alcoholic fatty liver via restoration of gut barrier function.</title>
        <authorList>
            <person name="Seo B."/>
            <person name="Ko G."/>
        </authorList>
    </citation>
    <scope>NUCLEOTIDE SEQUENCE [LARGE SCALE GENOMIC DNA]</scope>
    <source>
        <strain evidence="3 4">SNUG30017</strain>
    </source>
</reference>